<dbReference type="RefSeq" id="WP_116885245.1">
    <property type="nucleotide sequence ID" value="NZ_CABMMC010000042.1"/>
</dbReference>
<keyword evidence="1" id="KW-0812">Transmembrane</keyword>
<feature type="transmembrane region" description="Helical" evidence="1">
    <location>
        <begin position="275"/>
        <end position="295"/>
    </location>
</feature>
<feature type="transmembrane region" description="Helical" evidence="1">
    <location>
        <begin position="150"/>
        <end position="170"/>
    </location>
</feature>
<comment type="caution">
    <text evidence="3">The sequence shown here is derived from an EMBL/GenBank/DDBJ whole genome shotgun (WGS) entry which is preliminary data.</text>
</comment>
<dbReference type="OrthoDB" id="5453678at2"/>
<name>A0A2U1ANM6_9BACT</name>
<proteinExistence type="predicted"/>
<gene>
    <name evidence="3" type="ORF">C8D82_12936</name>
</gene>
<dbReference type="PANTHER" id="PTHR38139">
    <property type="entry name" value="GATE DOMAIN-CONTAINING PROTEIN"/>
    <property type="match status" value="1"/>
</dbReference>
<evidence type="ECO:0008006" key="5">
    <source>
        <dbReference type="Google" id="ProtNLM"/>
    </source>
</evidence>
<feature type="chain" id="PRO_5015644998" description="Nucleoside recognition protein" evidence="2">
    <location>
        <begin position="27"/>
        <end position="344"/>
    </location>
</feature>
<sequence length="344" mass="35980">MGKHRKKRPLRLLAAAAVSAAATLGAASCLKPGTLGANLNTVLHILVEVGALTLAAAVLEARGLLRRIGIVFAPLVRFSRLPASVAAAMTAALASGSAAALMLADAREEGKLGRRDMIYGALACSPVSIFMFNLTVMFPVLAILKTAGMWYYLASYLSLAAMLLCVLCTARLTAPCRGVPPEYAAAGAEVAPWPQAFRHGLARTGRFLLRVALLTMPVLLWTAAAVQHGVFDFTGKLPAGVRDYLPPAAWTVFAARFGGMLSAAGAAAELLKQQLLSTPQLVLVLLAGNIINGVIRTLRRGIPVSLGIYPGADGMLIATISTALRAGMTLIALGITMVVIHYES</sequence>
<feature type="transmembrane region" description="Helical" evidence="1">
    <location>
        <begin position="207"/>
        <end position="228"/>
    </location>
</feature>
<feature type="transmembrane region" description="Helical" evidence="1">
    <location>
        <begin position="86"/>
        <end position="106"/>
    </location>
</feature>
<organism evidence="3 4">
    <name type="scientific">Victivallis vadensis</name>
    <dbReference type="NCBI Taxonomy" id="172901"/>
    <lineage>
        <taxon>Bacteria</taxon>
        <taxon>Pseudomonadati</taxon>
        <taxon>Lentisphaerota</taxon>
        <taxon>Lentisphaeria</taxon>
        <taxon>Victivallales</taxon>
        <taxon>Victivallaceae</taxon>
        <taxon>Victivallis</taxon>
    </lineage>
</organism>
<keyword evidence="1" id="KW-1133">Transmembrane helix</keyword>
<evidence type="ECO:0000256" key="1">
    <source>
        <dbReference type="SAM" id="Phobius"/>
    </source>
</evidence>
<protein>
    <recommendedName>
        <fullName evidence="5">Nucleoside recognition protein</fullName>
    </recommendedName>
</protein>
<feature type="signal peptide" evidence="2">
    <location>
        <begin position="1"/>
        <end position="26"/>
    </location>
</feature>
<dbReference type="GeneID" id="78296524"/>
<feature type="transmembrane region" description="Helical" evidence="1">
    <location>
        <begin position="118"/>
        <end position="144"/>
    </location>
</feature>
<dbReference type="Proteomes" id="UP000245959">
    <property type="component" value="Unassembled WGS sequence"/>
</dbReference>
<keyword evidence="2" id="KW-0732">Signal</keyword>
<keyword evidence="4" id="KW-1185">Reference proteome</keyword>
<dbReference type="PROSITE" id="PS51257">
    <property type="entry name" value="PROKAR_LIPOPROTEIN"/>
    <property type="match status" value="1"/>
</dbReference>
<feature type="transmembrane region" description="Helical" evidence="1">
    <location>
        <begin position="248"/>
        <end position="268"/>
    </location>
</feature>
<accession>A0A2U1ANM6</accession>
<reference evidence="3 4" key="1">
    <citation type="submission" date="2018-04" db="EMBL/GenBank/DDBJ databases">
        <title>Genomic Encyclopedia of Type Strains, Phase IV (KMG-IV): sequencing the most valuable type-strain genomes for metagenomic binning, comparative biology and taxonomic classification.</title>
        <authorList>
            <person name="Goeker M."/>
        </authorList>
    </citation>
    <scope>NUCLEOTIDE SEQUENCE [LARGE SCALE GENOMIC DNA]</scope>
    <source>
        <strain evidence="3 4">DSM 14823</strain>
    </source>
</reference>
<dbReference type="InterPro" id="IPR038880">
    <property type="entry name" value="MJ0871-like"/>
</dbReference>
<evidence type="ECO:0000313" key="4">
    <source>
        <dbReference type="Proteomes" id="UP000245959"/>
    </source>
</evidence>
<evidence type="ECO:0000313" key="3">
    <source>
        <dbReference type="EMBL" id="PVY38014.1"/>
    </source>
</evidence>
<dbReference type="EMBL" id="QEKH01000029">
    <property type="protein sequence ID" value="PVY38014.1"/>
    <property type="molecule type" value="Genomic_DNA"/>
</dbReference>
<dbReference type="PANTHER" id="PTHR38139:SF1">
    <property type="entry name" value="NUCLEOSIDE TRANSPORTER_FEOB GTPASE GATE DOMAIN-CONTAINING PROTEIN"/>
    <property type="match status" value="1"/>
</dbReference>
<feature type="transmembrane region" description="Helical" evidence="1">
    <location>
        <begin position="315"/>
        <end position="340"/>
    </location>
</feature>
<keyword evidence="1" id="KW-0472">Membrane</keyword>
<dbReference type="AlphaFoldDB" id="A0A2U1ANM6"/>
<evidence type="ECO:0000256" key="2">
    <source>
        <dbReference type="SAM" id="SignalP"/>
    </source>
</evidence>